<dbReference type="Gene3D" id="3.10.10.10">
    <property type="entry name" value="HIV Type 1 Reverse Transcriptase, subunit A, domain 1"/>
    <property type="match status" value="1"/>
</dbReference>
<evidence type="ECO:0000313" key="2">
    <source>
        <dbReference type="EMBL" id="GJT82776.1"/>
    </source>
</evidence>
<organism evidence="2 3">
    <name type="scientific">Tanacetum coccineum</name>
    <dbReference type="NCBI Taxonomy" id="301880"/>
    <lineage>
        <taxon>Eukaryota</taxon>
        <taxon>Viridiplantae</taxon>
        <taxon>Streptophyta</taxon>
        <taxon>Embryophyta</taxon>
        <taxon>Tracheophyta</taxon>
        <taxon>Spermatophyta</taxon>
        <taxon>Magnoliopsida</taxon>
        <taxon>eudicotyledons</taxon>
        <taxon>Gunneridae</taxon>
        <taxon>Pentapetalae</taxon>
        <taxon>asterids</taxon>
        <taxon>campanulids</taxon>
        <taxon>Asterales</taxon>
        <taxon>Asteraceae</taxon>
        <taxon>Asteroideae</taxon>
        <taxon>Anthemideae</taxon>
        <taxon>Anthemidinae</taxon>
        <taxon>Tanacetum</taxon>
    </lineage>
</organism>
<dbReference type="Proteomes" id="UP001151760">
    <property type="component" value="Unassembled WGS sequence"/>
</dbReference>
<dbReference type="InterPro" id="IPR053134">
    <property type="entry name" value="RNA-dir_DNA_polymerase"/>
</dbReference>
<accession>A0ABQ5H4M6</accession>
<reference evidence="2" key="2">
    <citation type="submission" date="2022-01" db="EMBL/GenBank/DDBJ databases">
        <authorList>
            <person name="Yamashiro T."/>
            <person name="Shiraishi A."/>
            <person name="Satake H."/>
            <person name="Nakayama K."/>
        </authorList>
    </citation>
    <scope>NUCLEOTIDE SEQUENCE</scope>
</reference>
<dbReference type="Pfam" id="PF00078">
    <property type="entry name" value="RVT_1"/>
    <property type="match status" value="1"/>
</dbReference>
<sequence>MPNLSYLVVHMYAMDLYLLMLTPTPNHLRVLLMDKPQASLSKLILVIPPLREPLFTLHKEGTYAKLSQTVTYLCTTGPRSVTPFVCWIEDYPLLDGLKVPSHVGSYDEKGDPDNFLHLFERAIRMQKWLMLVARHMQSSDHTLASKKGSRRRTWQFTASNKEKARVSELSPLGFFQIPIVPEDQEKTTFTCPYGTFAYQRMPFGLCNALATFQRCVTAIFHNMVEDFMEVFMDDLSDAKPRLIRWVLLLQGFDIEIKDKRGAKNLAADHLSRLENPDLGTFMEKEITDEFPDEHLMVLKTKLNNDEPCTLSFWTNWGHHSASVTGRKVYESGFFWPSIFKDTKDYVMRCDACQRSGNISSRSEMPQNNIQITVRQPIRPYSDKKIRRICPALHQDDKETRSIPTYQRRTNTPYWRYSKLHILEDIKRGPYSKKPPIRSIQDIGYSSSNQSLVSLLCFNYVIRVLPLFSLHPLIEEPKFPIKMPPRRTKNINDVYECIMARMEEQLDQFIDQFANRMNDMMNLRRCKDRNGRRSKDEELGNPFFEGDCSSSNEWGDYGVASDDYEGAPVFDDDYKEAPVFNDDQFEEELMPVYDTDIEDVIEEEEGFVGKGGFGEEEENMEDFWYQEPKFLIKMPPRRTRNINDVYERIMTRIEERLDQFVDQFANRMNDMMNLRRCRDHNGRRSEDKELGNPFFEGDCSSSNEWGDYGVAGDDYEGALVIDDNIEEALVFDDDQFEEESMPVYDTDIEDVIEEEEGFVRKGGFG</sequence>
<dbReference type="Gene3D" id="1.10.340.70">
    <property type="match status" value="1"/>
</dbReference>
<keyword evidence="2" id="KW-0808">Transferase</keyword>
<reference evidence="2" key="1">
    <citation type="journal article" date="2022" name="Int. J. Mol. Sci.">
        <title>Draft Genome of Tanacetum Coccineum: Genomic Comparison of Closely Related Tanacetum-Family Plants.</title>
        <authorList>
            <person name="Yamashiro T."/>
            <person name="Shiraishi A."/>
            <person name="Nakayama K."/>
            <person name="Satake H."/>
        </authorList>
    </citation>
    <scope>NUCLEOTIDE SEQUENCE</scope>
</reference>
<proteinExistence type="predicted"/>
<name>A0ABQ5H4M6_9ASTR</name>
<dbReference type="InterPro" id="IPR000477">
    <property type="entry name" value="RT_dom"/>
</dbReference>
<gene>
    <name evidence="2" type="ORF">Tco_1057118</name>
</gene>
<dbReference type="Gene3D" id="3.30.70.270">
    <property type="match status" value="1"/>
</dbReference>
<dbReference type="GO" id="GO:0003964">
    <property type="term" value="F:RNA-directed DNA polymerase activity"/>
    <property type="evidence" value="ECO:0007669"/>
    <property type="project" value="UniProtKB-KW"/>
</dbReference>
<evidence type="ECO:0000313" key="3">
    <source>
        <dbReference type="Proteomes" id="UP001151760"/>
    </source>
</evidence>
<dbReference type="InterPro" id="IPR043128">
    <property type="entry name" value="Rev_trsase/Diguanyl_cyclase"/>
</dbReference>
<dbReference type="EMBL" id="BQNB010019198">
    <property type="protein sequence ID" value="GJT82776.1"/>
    <property type="molecule type" value="Genomic_DNA"/>
</dbReference>
<feature type="domain" description="Reverse transcriptase" evidence="1">
    <location>
        <begin position="173"/>
        <end position="235"/>
    </location>
</feature>
<dbReference type="PANTHER" id="PTHR24559">
    <property type="entry name" value="TRANSPOSON TY3-I GAG-POL POLYPROTEIN"/>
    <property type="match status" value="1"/>
</dbReference>
<comment type="caution">
    <text evidence="2">The sequence shown here is derived from an EMBL/GenBank/DDBJ whole genome shotgun (WGS) entry which is preliminary data.</text>
</comment>
<dbReference type="PANTHER" id="PTHR24559:SF444">
    <property type="entry name" value="REVERSE TRANSCRIPTASE DOMAIN-CONTAINING PROTEIN"/>
    <property type="match status" value="1"/>
</dbReference>
<keyword evidence="3" id="KW-1185">Reference proteome</keyword>
<dbReference type="InterPro" id="IPR043502">
    <property type="entry name" value="DNA/RNA_pol_sf"/>
</dbReference>
<evidence type="ECO:0000259" key="1">
    <source>
        <dbReference type="Pfam" id="PF00078"/>
    </source>
</evidence>
<dbReference type="SUPFAM" id="SSF56672">
    <property type="entry name" value="DNA/RNA polymerases"/>
    <property type="match status" value="1"/>
</dbReference>
<protein>
    <submittedName>
        <fullName evidence="2">Reverse transcriptase domain-containing protein</fullName>
    </submittedName>
</protein>
<dbReference type="CDD" id="cd01647">
    <property type="entry name" value="RT_LTR"/>
    <property type="match status" value="1"/>
</dbReference>
<keyword evidence="2" id="KW-0548">Nucleotidyltransferase</keyword>
<keyword evidence="2" id="KW-0695">RNA-directed DNA polymerase</keyword>